<organism evidence="1 2">
    <name type="scientific">Dermacentor silvarum</name>
    <name type="common">Tick</name>
    <dbReference type="NCBI Taxonomy" id="543639"/>
    <lineage>
        <taxon>Eukaryota</taxon>
        <taxon>Metazoa</taxon>
        <taxon>Ecdysozoa</taxon>
        <taxon>Arthropoda</taxon>
        <taxon>Chelicerata</taxon>
        <taxon>Arachnida</taxon>
        <taxon>Acari</taxon>
        <taxon>Parasitiformes</taxon>
        <taxon>Ixodida</taxon>
        <taxon>Ixodoidea</taxon>
        <taxon>Ixodidae</taxon>
        <taxon>Rhipicephalinae</taxon>
        <taxon>Dermacentor</taxon>
    </lineage>
</organism>
<comment type="caution">
    <text evidence="1">The sequence shown here is derived from an EMBL/GenBank/DDBJ whole genome shotgun (WGS) entry which is preliminary data.</text>
</comment>
<evidence type="ECO:0000313" key="2">
    <source>
        <dbReference type="Proteomes" id="UP000821865"/>
    </source>
</evidence>
<keyword evidence="2" id="KW-1185">Reference proteome</keyword>
<protein>
    <submittedName>
        <fullName evidence="1">Uncharacterized protein</fullName>
    </submittedName>
</protein>
<sequence>MEGKKCTQCGDRFSDEDRYMECSSCASLYHLGQECSGVAEGTFSAMSAKRRDKWRCKTCRSGDASQGSSSQLTAIAEKLSLLDSIREQVDALSLIPSKIDELLCLKSEIEAVNTKMQEIHDSVEFLSSKYDSLLQEAATRDKNISALSSRAAILEDQVASQEATIQSLRSEMNASEQYSRSSNLEIHGLSQSPGENLTATVSGLAAQLGIDAFLPGHVVSVHRLAGKGRKPAPVLVRFLSAGIRDSWLAGRKKLCHLAQGKEPFIFFVENLTKYNRELFWATKSKAKEVDFKFVWVKHGRIYARKKEGDPILRITSLSDLSQLA</sequence>
<name>A0ACB8D6Q3_DERSI</name>
<gene>
    <name evidence="1" type="ORF">HPB49_016415</name>
</gene>
<accession>A0ACB8D6Q3</accession>
<dbReference type="Proteomes" id="UP000821865">
    <property type="component" value="Chromosome 3"/>
</dbReference>
<proteinExistence type="predicted"/>
<reference evidence="1" key="1">
    <citation type="submission" date="2020-05" db="EMBL/GenBank/DDBJ databases">
        <title>Large-scale comparative analyses of tick genomes elucidate their genetic diversity and vector capacities.</title>
        <authorList>
            <person name="Jia N."/>
            <person name="Wang J."/>
            <person name="Shi W."/>
            <person name="Du L."/>
            <person name="Sun Y."/>
            <person name="Zhan W."/>
            <person name="Jiang J."/>
            <person name="Wang Q."/>
            <person name="Zhang B."/>
            <person name="Ji P."/>
            <person name="Sakyi L.B."/>
            <person name="Cui X."/>
            <person name="Yuan T."/>
            <person name="Jiang B."/>
            <person name="Yang W."/>
            <person name="Lam T.T.-Y."/>
            <person name="Chang Q."/>
            <person name="Ding S."/>
            <person name="Wang X."/>
            <person name="Zhu J."/>
            <person name="Ruan X."/>
            <person name="Zhao L."/>
            <person name="Wei J."/>
            <person name="Que T."/>
            <person name="Du C."/>
            <person name="Cheng J."/>
            <person name="Dai P."/>
            <person name="Han X."/>
            <person name="Huang E."/>
            <person name="Gao Y."/>
            <person name="Liu J."/>
            <person name="Shao H."/>
            <person name="Ye R."/>
            <person name="Li L."/>
            <person name="Wei W."/>
            <person name="Wang X."/>
            <person name="Wang C."/>
            <person name="Yang T."/>
            <person name="Huo Q."/>
            <person name="Li W."/>
            <person name="Guo W."/>
            <person name="Chen H."/>
            <person name="Zhou L."/>
            <person name="Ni X."/>
            <person name="Tian J."/>
            <person name="Zhou Y."/>
            <person name="Sheng Y."/>
            <person name="Liu T."/>
            <person name="Pan Y."/>
            <person name="Xia L."/>
            <person name="Li J."/>
            <person name="Zhao F."/>
            <person name="Cao W."/>
        </authorList>
    </citation>
    <scope>NUCLEOTIDE SEQUENCE</scope>
    <source>
        <strain evidence="1">Dsil-2018</strain>
    </source>
</reference>
<dbReference type="EMBL" id="CM023472">
    <property type="protein sequence ID" value="KAH7960036.1"/>
    <property type="molecule type" value="Genomic_DNA"/>
</dbReference>
<evidence type="ECO:0000313" key="1">
    <source>
        <dbReference type="EMBL" id="KAH7960036.1"/>
    </source>
</evidence>